<proteinExistence type="predicted"/>
<comment type="caution">
    <text evidence="1">The sequence shown here is derived from an EMBL/GenBank/DDBJ whole genome shotgun (WGS) entry which is preliminary data.</text>
</comment>
<reference evidence="1 2" key="1">
    <citation type="journal article" date="2021" name="Elife">
        <title>Chloroplast acquisition without the gene transfer in kleptoplastic sea slugs, Plakobranchus ocellatus.</title>
        <authorList>
            <person name="Maeda T."/>
            <person name="Takahashi S."/>
            <person name="Yoshida T."/>
            <person name="Shimamura S."/>
            <person name="Takaki Y."/>
            <person name="Nagai Y."/>
            <person name="Toyoda A."/>
            <person name="Suzuki Y."/>
            <person name="Arimoto A."/>
            <person name="Ishii H."/>
            <person name="Satoh N."/>
            <person name="Nishiyama T."/>
            <person name="Hasebe M."/>
            <person name="Maruyama T."/>
            <person name="Minagawa J."/>
            <person name="Obokata J."/>
            <person name="Shigenobu S."/>
        </authorList>
    </citation>
    <scope>NUCLEOTIDE SEQUENCE [LARGE SCALE GENOMIC DNA]</scope>
</reference>
<organism evidence="1 2">
    <name type="scientific">Elysia marginata</name>
    <dbReference type="NCBI Taxonomy" id="1093978"/>
    <lineage>
        <taxon>Eukaryota</taxon>
        <taxon>Metazoa</taxon>
        <taxon>Spiralia</taxon>
        <taxon>Lophotrochozoa</taxon>
        <taxon>Mollusca</taxon>
        <taxon>Gastropoda</taxon>
        <taxon>Heterobranchia</taxon>
        <taxon>Euthyneura</taxon>
        <taxon>Panpulmonata</taxon>
        <taxon>Sacoglossa</taxon>
        <taxon>Placobranchoidea</taxon>
        <taxon>Plakobranchidae</taxon>
        <taxon>Elysia</taxon>
    </lineage>
</organism>
<dbReference type="AlphaFoldDB" id="A0AAV4EFL0"/>
<sequence>MASVAVIVGDAVVNALALSGSNYLFSKLKGSGVNEERKRYDKAIQQLQAAHAKWLQQRTERLDWINEELRRQTHAVQTFRDVDAANCEYAHVTGEDFG</sequence>
<evidence type="ECO:0000313" key="2">
    <source>
        <dbReference type="Proteomes" id="UP000762676"/>
    </source>
</evidence>
<name>A0AAV4EFL0_9GAST</name>
<protein>
    <submittedName>
        <fullName evidence="1">Uncharacterized protein</fullName>
    </submittedName>
</protein>
<dbReference type="Proteomes" id="UP000762676">
    <property type="component" value="Unassembled WGS sequence"/>
</dbReference>
<keyword evidence="2" id="KW-1185">Reference proteome</keyword>
<evidence type="ECO:0000313" key="1">
    <source>
        <dbReference type="EMBL" id="GFR59460.1"/>
    </source>
</evidence>
<accession>A0AAV4EFL0</accession>
<gene>
    <name evidence="1" type="ORF">ElyMa_001794900</name>
</gene>
<dbReference type="EMBL" id="BMAT01003640">
    <property type="protein sequence ID" value="GFR59460.1"/>
    <property type="molecule type" value="Genomic_DNA"/>
</dbReference>